<evidence type="ECO:0000256" key="1">
    <source>
        <dbReference type="SAM" id="SignalP"/>
    </source>
</evidence>
<dbReference type="Gene3D" id="2.120.10.30">
    <property type="entry name" value="TolB, C-terminal domain"/>
    <property type="match status" value="1"/>
</dbReference>
<dbReference type="PANTHER" id="PTHR31460:SF0">
    <property type="entry name" value="CALCIUM-DEPENDENT PHOSPHOTRIESTERASE SUPERFAMILY PROTEIN-RELATED"/>
    <property type="match status" value="1"/>
</dbReference>
<protein>
    <submittedName>
        <fullName evidence="2">Calcium-dependent phosphotriesterase superfamily protein</fullName>
    </submittedName>
</protein>
<dbReference type="EMBL" id="JAUIZM010000011">
    <property type="protein sequence ID" value="KAK1356837.1"/>
    <property type="molecule type" value="Genomic_DNA"/>
</dbReference>
<reference evidence="2" key="1">
    <citation type="submission" date="2023-02" db="EMBL/GenBank/DDBJ databases">
        <title>Genome of toxic invasive species Heracleum sosnowskyi carries increased number of genes despite the absence of recent whole-genome duplications.</title>
        <authorList>
            <person name="Schelkunov M."/>
            <person name="Shtratnikova V."/>
            <person name="Makarenko M."/>
            <person name="Klepikova A."/>
            <person name="Omelchenko D."/>
            <person name="Novikova G."/>
            <person name="Obukhova E."/>
            <person name="Bogdanov V."/>
            <person name="Penin A."/>
            <person name="Logacheva M."/>
        </authorList>
    </citation>
    <scope>NUCLEOTIDE SEQUENCE</scope>
    <source>
        <strain evidence="2">Hsosn_3</strain>
        <tissue evidence="2">Leaf</tissue>
    </source>
</reference>
<dbReference type="Proteomes" id="UP001237642">
    <property type="component" value="Unassembled WGS sequence"/>
</dbReference>
<dbReference type="InterPro" id="IPR011042">
    <property type="entry name" value="6-blade_b-propeller_TolB-like"/>
</dbReference>
<sequence length="326" mass="35703">MGFFCSAKFLSLILLISAIPIAILISLESAKPTSHQYHFHSSGYLRECSKYDSLNSRFIVSFMEGGLGIIPISNNKTSNTILAEIPVVKDADLFTNATLGFSIDSKRNRVVVAISDLLGHKYSAVAAYDLSNWNRLFLTQLSGPGDKSMADDVAVDAEGNAYITDVNKAKIWKVGVTGEYLSKIESPLFSPPVWYHNLVTLNGIVYHPNGYLLVSHTSTSNLFKVDIKNNNEVKLVKMIGKSLSFTDGLELLSSNRLVVTGNPRISMVGSNDDWETATILEKAPVVKHRLATAVTVKDGKVYISHLFGMGYPKKKHVLAEAVFSGL</sequence>
<keyword evidence="3" id="KW-1185">Reference proteome</keyword>
<dbReference type="PANTHER" id="PTHR31460">
    <property type="match status" value="1"/>
</dbReference>
<name>A0AAD8M279_9APIA</name>
<keyword evidence="1" id="KW-0732">Signal</keyword>
<dbReference type="AlphaFoldDB" id="A0AAD8M279"/>
<accession>A0AAD8M279</accession>
<comment type="caution">
    <text evidence="2">The sequence shown here is derived from an EMBL/GenBank/DDBJ whole genome shotgun (WGS) entry which is preliminary data.</text>
</comment>
<dbReference type="SUPFAM" id="SSF63829">
    <property type="entry name" value="Calcium-dependent phosphotriesterase"/>
    <property type="match status" value="1"/>
</dbReference>
<feature type="chain" id="PRO_5042056214" evidence="1">
    <location>
        <begin position="19"/>
        <end position="326"/>
    </location>
</feature>
<evidence type="ECO:0000313" key="2">
    <source>
        <dbReference type="EMBL" id="KAK1356837.1"/>
    </source>
</evidence>
<dbReference type="InterPro" id="IPR053224">
    <property type="entry name" value="Sensory_adhesion_molecule"/>
</dbReference>
<proteinExistence type="predicted"/>
<feature type="signal peptide" evidence="1">
    <location>
        <begin position="1"/>
        <end position="18"/>
    </location>
</feature>
<gene>
    <name evidence="2" type="ORF">POM88_050093</name>
</gene>
<evidence type="ECO:0000313" key="3">
    <source>
        <dbReference type="Proteomes" id="UP001237642"/>
    </source>
</evidence>
<organism evidence="2 3">
    <name type="scientific">Heracleum sosnowskyi</name>
    <dbReference type="NCBI Taxonomy" id="360622"/>
    <lineage>
        <taxon>Eukaryota</taxon>
        <taxon>Viridiplantae</taxon>
        <taxon>Streptophyta</taxon>
        <taxon>Embryophyta</taxon>
        <taxon>Tracheophyta</taxon>
        <taxon>Spermatophyta</taxon>
        <taxon>Magnoliopsida</taxon>
        <taxon>eudicotyledons</taxon>
        <taxon>Gunneridae</taxon>
        <taxon>Pentapetalae</taxon>
        <taxon>asterids</taxon>
        <taxon>campanulids</taxon>
        <taxon>Apiales</taxon>
        <taxon>Apiaceae</taxon>
        <taxon>Apioideae</taxon>
        <taxon>apioid superclade</taxon>
        <taxon>Tordylieae</taxon>
        <taxon>Tordyliinae</taxon>
        <taxon>Heracleum</taxon>
    </lineage>
</organism>
<dbReference type="GO" id="GO:0005783">
    <property type="term" value="C:endoplasmic reticulum"/>
    <property type="evidence" value="ECO:0007669"/>
    <property type="project" value="TreeGrafter"/>
</dbReference>
<reference evidence="2" key="2">
    <citation type="submission" date="2023-05" db="EMBL/GenBank/DDBJ databases">
        <authorList>
            <person name="Schelkunov M.I."/>
        </authorList>
    </citation>
    <scope>NUCLEOTIDE SEQUENCE</scope>
    <source>
        <strain evidence="2">Hsosn_3</strain>
        <tissue evidence="2">Leaf</tissue>
    </source>
</reference>